<dbReference type="Proteomes" id="UP000002774">
    <property type="component" value="Chromosome"/>
</dbReference>
<organism evidence="1 2">
    <name type="scientific">Mucilaginibacter paludis DSM 18603</name>
    <dbReference type="NCBI Taxonomy" id="714943"/>
    <lineage>
        <taxon>Bacteria</taxon>
        <taxon>Pseudomonadati</taxon>
        <taxon>Bacteroidota</taxon>
        <taxon>Sphingobacteriia</taxon>
        <taxon>Sphingobacteriales</taxon>
        <taxon>Sphingobacteriaceae</taxon>
        <taxon>Mucilaginibacter</taxon>
    </lineage>
</organism>
<dbReference type="HOGENOM" id="CLU_059548_4_2_10"/>
<gene>
    <name evidence="1" type="ORF">Mucpa_5814</name>
</gene>
<dbReference type="OrthoDB" id="798932at2"/>
<dbReference type="AlphaFoldDB" id="H1Y7N6"/>
<sequence length="79" mass="9005">MYDSSLKAKWDYENSIAFAEERGIEKGREEGIEIGIEKGIEKGEYKRSVEVAIEMKKEGIPNEQIAKFTKLPISVVEKL</sequence>
<evidence type="ECO:0008006" key="3">
    <source>
        <dbReference type="Google" id="ProtNLM"/>
    </source>
</evidence>
<dbReference type="RefSeq" id="WP_008511336.1">
    <property type="nucleotide sequence ID" value="NZ_CM001403.1"/>
</dbReference>
<reference evidence="1" key="1">
    <citation type="submission" date="2011-09" db="EMBL/GenBank/DDBJ databases">
        <title>The permanent draft genome of Mucilaginibacter paludis DSM 18603.</title>
        <authorList>
            <consortium name="US DOE Joint Genome Institute (JGI-PGF)"/>
            <person name="Lucas S."/>
            <person name="Han J."/>
            <person name="Lapidus A."/>
            <person name="Bruce D."/>
            <person name="Goodwin L."/>
            <person name="Pitluck S."/>
            <person name="Peters L."/>
            <person name="Kyrpides N."/>
            <person name="Mavromatis K."/>
            <person name="Ivanova N."/>
            <person name="Mikhailova N."/>
            <person name="Held B."/>
            <person name="Detter J.C."/>
            <person name="Tapia R."/>
            <person name="Han C."/>
            <person name="Land M."/>
            <person name="Hauser L."/>
            <person name="Markowitz V."/>
            <person name="Cheng J.-F."/>
            <person name="Hugenholtz P."/>
            <person name="Woyke T."/>
            <person name="Wu D."/>
            <person name="Tindall B."/>
            <person name="Brambilla E."/>
            <person name="Klenk H.-P."/>
            <person name="Eisen J.A."/>
        </authorList>
    </citation>
    <scope>NUCLEOTIDE SEQUENCE [LARGE SCALE GENOMIC DNA]</scope>
    <source>
        <strain evidence="1">DSM 18603</strain>
    </source>
</reference>
<protein>
    <recommendedName>
        <fullName evidence="3">Transposase</fullName>
    </recommendedName>
</protein>
<name>H1Y7N6_9SPHI</name>
<accession>H1Y7N6</accession>
<evidence type="ECO:0000313" key="1">
    <source>
        <dbReference type="EMBL" id="EHQ29881.1"/>
    </source>
</evidence>
<dbReference type="EMBL" id="CM001403">
    <property type="protein sequence ID" value="EHQ29881.1"/>
    <property type="molecule type" value="Genomic_DNA"/>
</dbReference>
<dbReference type="STRING" id="714943.Mucpa_5814"/>
<proteinExistence type="predicted"/>
<keyword evidence="2" id="KW-1185">Reference proteome</keyword>
<dbReference type="eggNOG" id="COG5464">
    <property type="taxonomic scope" value="Bacteria"/>
</dbReference>
<evidence type="ECO:0000313" key="2">
    <source>
        <dbReference type="Proteomes" id="UP000002774"/>
    </source>
</evidence>